<feature type="transmembrane region" description="Helical" evidence="1">
    <location>
        <begin position="25"/>
        <end position="45"/>
    </location>
</feature>
<keyword evidence="3" id="KW-1185">Reference proteome</keyword>
<keyword evidence="1" id="KW-0812">Transmembrane</keyword>
<proteinExistence type="predicted"/>
<evidence type="ECO:0000256" key="1">
    <source>
        <dbReference type="SAM" id="Phobius"/>
    </source>
</evidence>
<dbReference type="Pfam" id="PF06127">
    <property type="entry name" value="Mpo1-like"/>
    <property type="match status" value="1"/>
</dbReference>
<accession>A0ABP0WYU0</accession>
<evidence type="ECO:0008006" key="4">
    <source>
        <dbReference type="Google" id="ProtNLM"/>
    </source>
</evidence>
<dbReference type="PANTHER" id="PTHR28026:SF9">
    <property type="entry name" value="2-HYDROXY-PALMITIC ACID DIOXYGENASE MPO1"/>
    <property type="match status" value="1"/>
</dbReference>
<feature type="transmembrane region" description="Helical" evidence="1">
    <location>
        <begin position="98"/>
        <end position="116"/>
    </location>
</feature>
<protein>
    <recommendedName>
        <fullName evidence="4">DUF962 domain-containing protein</fullName>
    </recommendedName>
</protein>
<keyword evidence="1" id="KW-1133">Transmembrane helix</keyword>
<name>A0ABP0WYU0_9BRYO</name>
<gene>
    <name evidence="2" type="ORF">CSSPJE1EN1_LOCUS17511</name>
</gene>
<evidence type="ECO:0000313" key="3">
    <source>
        <dbReference type="Proteomes" id="UP001497444"/>
    </source>
</evidence>
<reference evidence="2" key="1">
    <citation type="submission" date="2024-02" db="EMBL/GenBank/DDBJ databases">
        <authorList>
            <consortium name="ELIXIR-Norway"/>
            <consortium name="Elixir Norway"/>
        </authorList>
    </citation>
    <scope>NUCLEOTIDE SEQUENCE</scope>
</reference>
<sequence length="219" mass="24825">MGLWVLDLEKHVSFYGAYHKNKVNSLIHVLCVWPILFSSLLLLAYTKQLVPQLPWMPSSLQLPSSFSFFFFHRFMVLNYSFVIAVIFAVLYVSLDPRAGSLAAFLVLACWVGANAVAQNLPICCGRKLFLLSQLICWSCQFVGHAVFEKRAPALLHNLPQALLIAPLWVLLQLLHSAFHYEPYPGFTKNVEIKVNANIAQFHRQATHNTHNKKKTFGAD</sequence>
<keyword evidence="1" id="KW-0472">Membrane</keyword>
<dbReference type="PANTHER" id="PTHR28026">
    <property type="entry name" value="DUF962 DOMAIN PROTEIN (AFU_ORTHOLOGUE AFUA_8G05310)"/>
    <property type="match status" value="1"/>
</dbReference>
<feature type="transmembrane region" description="Helical" evidence="1">
    <location>
        <begin position="66"/>
        <end position="92"/>
    </location>
</feature>
<evidence type="ECO:0000313" key="2">
    <source>
        <dbReference type="EMBL" id="CAK9272033.1"/>
    </source>
</evidence>
<dbReference type="EMBL" id="OZ020099">
    <property type="protein sequence ID" value="CAK9272033.1"/>
    <property type="molecule type" value="Genomic_DNA"/>
</dbReference>
<dbReference type="Proteomes" id="UP001497444">
    <property type="component" value="Chromosome 4"/>
</dbReference>
<dbReference type="InterPro" id="IPR009305">
    <property type="entry name" value="Mpo1-like"/>
</dbReference>
<organism evidence="2 3">
    <name type="scientific">Sphagnum jensenii</name>
    <dbReference type="NCBI Taxonomy" id="128206"/>
    <lineage>
        <taxon>Eukaryota</taxon>
        <taxon>Viridiplantae</taxon>
        <taxon>Streptophyta</taxon>
        <taxon>Embryophyta</taxon>
        <taxon>Bryophyta</taxon>
        <taxon>Sphagnophytina</taxon>
        <taxon>Sphagnopsida</taxon>
        <taxon>Sphagnales</taxon>
        <taxon>Sphagnaceae</taxon>
        <taxon>Sphagnum</taxon>
    </lineage>
</organism>